<comment type="subunit">
    <text evidence="3">Homodimer.</text>
</comment>
<dbReference type="eggNOG" id="COG0149">
    <property type="taxonomic scope" value="Bacteria"/>
</dbReference>
<gene>
    <name evidence="4" type="primary">tpiA</name>
    <name evidence="4" type="ORF">ANHYDRO_01800</name>
</gene>
<dbReference type="NCBIfam" id="NF000722">
    <property type="entry name" value="PRK00042.2-1"/>
    <property type="match status" value="1"/>
</dbReference>
<dbReference type="SUPFAM" id="SSF51351">
    <property type="entry name" value="Triosephosphate isomerase (TIM)"/>
    <property type="match status" value="1"/>
</dbReference>
<dbReference type="GO" id="GO:0004807">
    <property type="term" value="F:triose-phosphate isomerase activity"/>
    <property type="evidence" value="ECO:0007669"/>
    <property type="project" value="UniProtKB-EC"/>
</dbReference>
<dbReference type="UniPathway" id="UPA00109">
    <property type="reaction ID" value="UER00189"/>
</dbReference>
<reference evidence="4 5" key="1">
    <citation type="submission" date="2008-09" db="EMBL/GenBank/DDBJ databases">
        <authorList>
            <person name="Fulton L."/>
            <person name="Clifton S."/>
            <person name="Fulton B."/>
            <person name="Xu J."/>
            <person name="Minx P."/>
            <person name="Pepin K.H."/>
            <person name="Johnson M."/>
            <person name="Thiruvilangam P."/>
            <person name="Bhonagiri V."/>
            <person name="Nash W.E."/>
            <person name="Mardis E.R."/>
            <person name="Wilson R.K."/>
        </authorList>
    </citation>
    <scope>NUCLEOTIDE SEQUENCE [LARGE SCALE GENOMIC DNA]</scope>
    <source>
        <strain evidence="4 5">DSM 7454</strain>
    </source>
</reference>
<sequence length="263" mass="30039">MKKVYLGTNTKMYKTIKEHVEFVKDLEEGTKDISRDDLELFVIPSYTSVGPCNEAIDESLVKIGAQNMNWADKGAYTGEISPLMLEEVGAKLIELGHSERRHVFGEDDITVNKKVLASLKHDFTALLCIGETEEQKNEGYTDKIMNIQINVGFEGVEDKGIDKLWVAYEPVWAIGENGTPPTKEYVEKTHKKIREILVKRFGEKGKEIPILYGGSVNNENFEELIRIDEVDGLFIGRSAWVSENFLKIIKRVMEIKKKNRRKR</sequence>
<dbReference type="EC" id="5.3.1.1" evidence="3"/>
<dbReference type="RefSeq" id="WP_004815417.1">
    <property type="nucleotide sequence ID" value="NZ_ABXA01000044.1"/>
</dbReference>
<evidence type="ECO:0000256" key="1">
    <source>
        <dbReference type="ARBA" id="ARBA00007422"/>
    </source>
</evidence>
<comment type="subcellular location">
    <subcellularLocation>
        <location evidence="3">Cytoplasm</location>
    </subcellularLocation>
</comment>
<protein>
    <recommendedName>
        <fullName evidence="3">Triosephosphate isomerase</fullName>
        <ecNumber evidence="3">5.3.1.1</ecNumber>
    </recommendedName>
</protein>
<dbReference type="GO" id="GO:0046166">
    <property type="term" value="P:glyceraldehyde-3-phosphate biosynthetic process"/>
    <property type="evidence" value="ECO:0007669"/>
    <property type="project" value="TreeGrafter"/>
</dbReference>
<evidence type="ECO:0000256" key="2">
    <source>
        <dbReference type="ARBA" id="ARBA00023235"/>
    </source>
</evidence>
<evidence type="ECO:0000256" key="3">
    <source>
        <dbReference type="RuleBase" id="RU363013"/>
    </source>
</evidence>
<keyword evidence="3" id="KW-0963">Cytoplasm</keyword>
<dbReference type="GO" id="GO:0005829">
    <property type="term" value="C:cytosol"/>
    <property type="evidence" value="ECO:0007669"/>
    <property type="project" value="TreeGrafter"/>
</dbReference>
<organism evidence="4 5">
    <name type="scientific">Anaerococcus hydrogenalis DSM 7454</name>
    <dbReference type="NCBI Taxonomy" id="561177"/>
    <lineage>
        <taxon>Bacteria</taxon>
        <taxon>Bacillati</taxon>
        <taxon>Bacillota</taxon>
        <taxon>Tissierellia</taxon>
        <taxon>Tissierellales</taxon>
        <taxon>Peptoniphilaceae</taxon>
        <taxon>Anaerococcus</taxon>
    </lineage>
</organism>
<dbReference type="EMBL" id="ABXA01000044">
    <property type="protein sequence ID" value="EEB35288.1"/>
    <property type="molecule type" value="Genomic_DNA"/>
</dbReference>
<dbReference type="UniPathway" id="UPA00138"/>
<dbReference type="Pfam" id="PF00121">
    <property type="entry name" value="TIM"/>
    <property type="match status" value="1"/>
</dbReference>
<comment type="caution">
    <text evidence="4">The sequence shown here is derived from an EMBL/GenBank/DDBJ whole genome shotgun (WGS) entry which is preliminary data.</text>
</comment>
<name>B6WB19_9FIRM</name>
<keyword evidence="3" id="KW-0324">Glycolysis</keyword>
<dbReference type="PANTHER" id="PTHR21139:SF42">
    <property type="entry name" value="TRIOSEPHOSPHATE ISOMERASE"/>
    <property type="match status" value="1"/>
</dbReference>
<dbReference type="GO" id="GO:0019563">
    <property type="term" value="P:glycerol catabolic process"/>
    <property type="evidence" value="ECO:0007669"/>
    <property type="project" value="TreeGrafter"/>
</dbReference>
<dbReference type="AlphaFoldDB" id="B6WB19"/>
<dbReference type="STRING" id="561177.ANHYDRO_01800"/>
<evidence type="ECO:0000313" key="4">
    <source>
        <dbReference type="EMBL" id="EEB35288.1"/>
    </source>
</evidence>
<dbReference type="PROSITE" id="PS00171">
    <property type="entry name" value="TIM_1"/>
    <property type="match status" value="1"/>
</dbReference>
<dbReference type="PROSITE" id="PS51440">
    <property type="entry name" value="TIM_2"/>
    <property type="match status" value="1"/>
</dbReference>
<proteinExistence type="inferred from homology"/>
<comment type="similarity">
    <text evidence="1 3">Belongs to the triosephosphate isomerase family.</text>
</comment>
<accession>B6WB19</accession>
<keyword evidence="3" id="KW-0312">Gluconeogenesis</keyword>
<dbReference type="GO" id="GO:0006094">
    <property type="term" value="P:gluconeogenesis"/>
    <property type="evidence" value="ECO:0007669"/>
    <property type="project" value="UniProtKB-UniPathway"/>
</dbReference>
<dbReference type="InterPro" id="IPR020861">
    <property type="entry name" value="Triosephosphate_isomerase_AS"/>
</dbReference>
<dbReference type="InterPro" id="IPR035990">
    <property type="entry name" value="TIM_sf"/>
</dbReference>
<dbReference type="Proteomes" id="UP000005451">
    <property type="component" value="Unassembled WGS sequence"/>
</dbReference>
<dbReference type="CDD" id="cd00311">
    <property type="entry name" value="TIM"/>
    <property type="match status" value="1"/>
</dbReference>
<keyword evidence="2 3" id="KW-0413">Isomerase</keyword>
<dbReference type="InterPro" id="IPR000652">
    <property type="entry name" value="Triosephosphate_isomerase"/>
</dbReference>
<comment type="catalytic activity">
    <reaction evidence="3">
        <text>D-glyceraldehyde 3-phosphate = dihydroxyacetone phosphate</text>
        <dbReference type="Rhea" id="RHEA:18585"/>
        <dbReference type="ChEBI" id="CHEBI:57642"/>
        <dbReference type="ChEBI" id="CHEBI:59776"/>
        <dbReference type="EC" id="5.3.1.1"/>
    </reaction>
</comment>
<dbReference type="GO" id="GO:0006096">
    <property type="term" value="P:glycolytic process"/>
    <property type="evidence" value="ECO:0007669"/>
    <property type="project" value="UniProtKB-UniPathway"/>
</dbReference>
<dbReference type="PANTHER" id="PTHR21139">
    <property type="entry name" value="TRIOSEPHOSPHATE ISOMERASE"/>
    <property type="match status" value="1"/>
</dbReference>
<dbReference type="Gene3D" id="3.20.20.70">
    <property type="entry name" value="Aldolase class I"/>
    <property type="match status" value="1"/>
</dbReference>
<comment type="pathway">
    <text evidence="3">Carbohydrate biosynthesis; gluconeogenesis.</text>
</comment>
<comment type="pathway">
    <text evidence="3">Carbohydrate degradation; glycolysis; D-glyceraldehyde 3-phosphate from glycerone phosphate: step 1/1.</text>
</comment>
<dbReference type="InterPro" id="IPR013785">
    <property type="entry name" value="Aldolase_TIM"/>
</dbReference>
<evidence type="ECO:0000313" key="5">
    <source>
        <dbReference type="Proteomes" id="UP000005451"/>
    </source>
</evidence>
<reference evidence="4 5" key="2">
    <citation type="submission" date="2008-10" db="EMBL/GenBank/DDBJ databases">
        <title>Draft genome sequence of Anaerococcus hydrogenalis (DSM 7454).</title>
        <authorList>
            <person name="Sudarsanam P."/>
            <person name="Ley R."/>
            <person name="Guruge J."/>
            <person name="Turnbaugh P.J."/>
            <person name="Mahowald M."/>
            <person name="Liep D."/>
            <person name="Gordon J."/>
        </authorList>
    </citation>
    <scope>NUCLEOTIDE SEQUENCE [LARGE SCALE GENOMIC DNA]</scope>
    <source>
        <strain evidence="4 5">DSM 7454</strain>
    </source>
</reference>